<dbReference type="RefSeq" id="WP_200613563.1">
    <property type="nucleotide sequence ID" value="NZ_CP071518.1"/>
</dbReference>
<dbReference type="InterPro" id="IPR000253">
    <property type="entry name" value="FHA_dom"/>
</dbReference>
<dbReference type="SMART" id="SM00240">
    <property type="entry name" value="FHA"/>
    <property type="match status" value="2"/>
</dbReference>
<dbReference type="EMBL" id="CP071518">
    <property type="protein sequence ID" value="QSX78200.1"/>
    <property type="molecule type" value="Genomic_DNA"/>
</dbReference>
<dbReference type="InterPro" id="IPR008984">
    <property type="entry name" value="SMAD_FHA_dom_sf"/>
</dbReference>
<protein>
    <submittedName>
        <fullName evidence="3">FHA domain-containing protein</fullName>
    </submittedName>
</protein>
<dbReference type="PROSITE" id="PS50006">
    <property type="entry name" value="FHA_DOMAIN"/>
    <property type="match status" value="1"/>
</dbReference>
<sequence>MSIKLVFPGGEHPQVLLGPGVNRVGSDPHATIVIDRPGVQPEHCQLHVNATGVVLDVPHGTSVSVNGRPVDGVIALRAGDTVGFDHVVARLASLDAAREAAREAASGPAANDDPGPTRVRPVLPMFVLRGVGGGAFGRSYPLEGPLSVGRSPECDVYLPEPGLSRLHARLVPVDDGVEIHDLGATNGTFLNDQRVSHATARIGDEIRFDQVRFRLGGSAAPCALQAGKTSPVATERSAAVRSSRKAIWPVAVGVATLVGLGVGAMTLAQFL</sequence>
<dbReference type="Proteomes" id="UP000639274">
    <property type="component" value="Chromosome"/>
</dbReference>
<keyword evidence="1" id="KW-0472">Membrane</keyword>
<proteinExistence type="predicted"/>
<reference evidence="3 4" key="1">
    <citation type="submission" date="2021-03" db="EMBL/GenBank/DDBJ databases">
        <title>Lysobacter sp. nov. isolated from soil of gangwondo yeongwol, south Korea.</title>
        <authorList>
            <person name="Kim K.R."/>
            <person name="Kim K.H."/>
            <person name="Jeon C.O."/>
        </authorList>
    </citation>
    <scope>NUCLEOTIDE SEQUENCE [LARGE SCALE GENOMIC DNA]</scope>
    <source>
        <strain evidence="3 4">R19</strain>
    </source>
</reference>
<dbReference type="InterPro" id="IPR050923">
    <property type="entry name" value="Cell_Proc_Reg/RNA_Proc"/>
</dbReference>
<evidence type="ECO:0000313" key="4">
    <source>
        <dbReference type="Proteomes" id="UP000639274"/>
    </source>
</evidence>
<keyword evidence="1" id="KW-0812">Transmembrane</keyword>
<dbReference type="KEGG" id="lsf:I8J32_016180"/>
<dbReference type="SUPFAM" id="SSF49879">
    <property type="entry name" value="SMAD/FHA domain"/>
    <property type="match status" value="2"/>
</dbReference>
<organism evidence="3 4">
    <name type="scientific">Agrilutibacter solisilvae</name>
    <dbReference type="NCBI Taxonomy" id="2763317"/>
    <lineage>
        <taxon>Bacteria</taxon>
        <taxon>Pseudomonadati</taxon>
        <taxon>Pseudomonadota</taxon>
        <taxon>Gammaproteobacteria</taxon>
        <taxon>Lysobacterales</taxon>
        <taxon>Lysobacteraceae</taxon>
        <taxon>Agrilutibacter</taxon>
    </lineage>
</organism>
<evidence type="ECO:0000256" key="1">
    <source>
        <dbReference type="SAM" id="Phobius"/>
    </source>
</evidence>
<dbReference type="CDD" id="cd00060">
    <property type="entry name" value="FHA"/>
    <property type="match status" value="2"/>
</dbReference>
<name>A0A974Y084_9GAMM</name>
<evidence type="ECO:0000313" key="3">
    <source>
        <dbReference type="EMBL" id="QSX78200.1"/>
    </source>
</evidence>
<feature type="domain" description="FHA" evidence="2">
    <location>
        <begin position="146"/>
        <end position="195"/>
    </location>
</feature>
<dbReference type="Gene3D" id="2.60.200.20">
    <property type="match status" value="2"/>
</dbReference>
<accession>A0A974Y084</accession>
<dbReference type="AlphaFoldDB" id="A0A974Y084"/>
<feature type="transmembrane region" description="Helical" evidence="1">
    <location>
        <begin position="246"/>
        <end position="268"/>
    </location>
</feature>
<evidence type="ECO:0000259" key="2">
    <source>
        <dbReference type="PROSITE" id="PS50006"/>
    </source>
</evidence>
<gene>
    <name evidence="3" type="ORF">I8J32_016180</name>
</gene>
<dbReference type="Pfam" id="PF00498">
    <property type="entry name" value="FHA"/>
    <property type="match status" value="2"/>
</dbReference>
<keyword evidence="4" id="KW-1185">Reference proteome</keyword>
<keyword evidence="1" id="KW-1133">Transmembrane helix</keyword>
<dbReference type="PANTHER" id="PTHR23308">
    <property type="entry name" value="NUCLEAR INHIBITOR OF PROTEIN PHOSPHATASE-1"/>
    <property type="match status" value="1"/>
</dbReference>